<organism evidence="3 4">
    <name type="scientific">Azospirillum oryzae</name>
    <dbReference type="NCBI Taxonomy" id="286727"/>
    <lineage>
        <taxon>Bacteria</taxon>
        <taxon>Pseudomonadati</taxon>
        <taxon>Pseudomonadota</taxon>
        <taxon>Alphaproteobacteria</taxon>
        <taxon>Rhodospirillales</taxon>
        <taxon>Azospirillaceae</taxon>
        <taxon>Azospirillum</taxon>
    </lineage>
</organism>
<dbReference type="Proteomes" id="UP000509702">
    <property type="component" value="Plasmid unnamed3"/>
</dbReference>
<dbReference type="KEGG" id="aoz:HUE56_06530"/>
<dbReference type="Pfam" id="PF13032">
    <property type="entry name" value="RNaseH_pPIWI_RE"/>
    <property type="match status" value="1"/>
</dbReference>
<dbReference type="EMBL" id="CP054617">
    <property type="protein sequence ID" value="QKS50169.1"/>
    <property type="molecule type" value="Genomic_DNA"/>
</dbReference>
<feature type="domain" description="pPIWI-RE RNaseH" evidence="1">
    <location>
        <begin position="639"/>
        <end position="897"/>
    </location>
</feature>
<dbReference type="RefSeq" id="WP_174757084.1">
    <property type="nucleotide sequence ID" value="NZ_BSOV01000025.1"/>
</dbReference>
<dbReference type="InterPro" id="IPR024996">
    <property type="entry name" value="RNaseH_pPIWI_RE"/>
</dbReference>
<geneLocation type="plasmid" evidence="3 4">
    <name>unnamed3</name>
</geneLocation>
<reference evidence="3 4" key="1">
    <citation type="submission" date="2020-06" db="EMBL/GenBank/DDBJ databases">
        <title>Complete genome of Azosprillum oryzae KACC14407.</title>
        <authorList>
            <person name="Kim M."/>
            <person name="Park Y.-J."/>
            <person name="Shin J.-H."/>
        </authorList>
    </citation>
    <scope>NUCLEOTIDE SEQUENCE [LARGE SCALE GENOMIC DNA]</scope>
    <source>
        <strain evidence="3 4">KACC 14407</strain>
        <plasmid evidence="3 4">unnamed3</plasmid>
    </source>
</reference>
<evidence type="ECO:0000259" key="2">
    <source>
        <dbReference type="Pfam" id="PF18157"/>
    </source>
</evidence>
<keyword evidence="3" id="KW-0614">Plasmid</keyword>
<keyword evidence="4" id="KW-1185">Reference proteome</keyword>
<gene>
    <name evidence="3" type="ORF">HUE56_06530</name>
</gene>
<evidence type="ECO:0000313" key="4">
    <source>
        <dbReference type="Proteomes" id="UP000509702"/>
    </source>
</evidence>
<dbReference type="Pfam" id="PF18157">
    <property type="entry name" value="MID_pPIWI_RE"/>
    <property type="match status" value="1"/>
</dbReference>
<feature type="domain" description="Prokaryotic pPIWI-RE MID" evidence="2">
    <location>
        <begin position="527"/>
        <end position="628"/>
    </location>
</feature>
<dbReference type="InterPro" id="IPR040496">
    <property type="entry name" value="MID_pPIWI_RE"/>
</dbReference>
<evidence type="ECO:0000313" key="3">
    <source>
        <dbReference type="EMBL" id="QKS50169.1"/>
    </source>
</evidence>
<name>A0A6N1AFZ5_9PROT</name>
<protein>
    <submittedName>
        <fullName evidence="3">DUF3893 domain-containing protein</fullName>
    </submittedName>
</protein>
<accession>A0A6N1AFZ5</accession>
<evidence type="ECO:0000259" key="1">
    <source>
        <dbReference type="Pfam" id="PF13032"/>
    </source>
</evidence>
<proteinExistence type="predicted"/>
<dbReference type="AlphaFoldDB" id="A0A6N1AFZ5"/>
<sequence>MTDVSNLHISAWVADHLPETLLLTRFRMSAEAHGTLVQWCREKTNRQELPASVILSGLSEILGFFVPETAYMKLENDGNGEGSTRLSLYYLRDRTAEADLRARIRTGINVWLGILYPAKDPDVRGAIAGSALDDANWRLIEVPTGLAQHRGACAIPTDPMLFDALTVHAVDRLAGAALRYRSGITRTLVPHTPLSSPFNGIELVAFPPRVDRGSGAGIWSEVITVSAATFPERSDIHLLAKPSIRNWGPVRGYDADTAPTRSLDIFMPSEGDDGDHMAYKHMSFAFRAKQFGQKNERRIEAVWDCDREQRAFDLLRRLVGSERLTGADLLNPVRGEEGMWVLPRLAPGSGDRYLAGSSGFAWPDREDVAVSLDAPLAVAGFTRAPAMARLKGQLPVTNLFKKSDVTLPARLKDAPDEEKKAWKDAEFARKEVLRHAEVRKALLRTLEAVGNRNGELDLLIFAQQDSTVTLVRENIVKLLGQPDAADGIIMRWEDGLTLHIASAPPGPLAEQLPYIELTDAEKARLNQKQQSEVWKTKQKEAHEDAARQMAARIRGVRNGRTGMACAILEMHESLKTWARRDPFAMARRELAKQGCLPQVVLIGEKIPEDKYLASLKDWFRMLGVLPVFDDRLPLAPAAMTVIQRNEDVVGGGTQKAHAFPLAARVRGGILECAIPEENGDPSWIPYAKAALRIMSGDYGRFARNRQEENQAKFATFFSAALEQIDRRGGALVLTEMDQIAHRLPALLNGKLLFDDLQIGSRNYRPGDLPNTRVVRIITEPKKLPSYYHGVDNKWPSGLFVWEGAERTAYGLKPKPPTVSKPSSFASMVSRHLEPGSNEAVDDVPRVSSQLDEMCVAFMQPTDEADEILRLTHKLRNAHAQYDYSTRKPFPLHELRLLGGAITFS</sequence>